<feature type="region of interest" description="Disordered" evidence="2">
    <location>
        <begin position="329"/>
        <end position="374"/>
    </location>
</feature>
<organism evidence="3">
    <name type="scientific">Tetraselmis sp. GSL018</name>
    <dbReference type="NCBI Taxonomy" id="582737"/>
    <lineage>
        <taxon>Eukaryota</taxon>
        <taxon>Viridiplantae</taxon>
        <taxon>Chlorophyta</taxon>
        <taxon>core chlorophytes</taxon>
        <taxon>Chlorodendrophyceae</taxon>
        <taxon>Chlorodendrales</taxon>
        <taxon>Chlorodendraceae</taxon>
        <taxon>Tetraselmis</taxon>
    </lineage>
</organism>
<feature type="region of interest" description="Disordered" evidence="2">
    <location>
        <begin position="512"/>
        <end position="655"/>
    </location>
</feature>
<dbReference type="GO" id="GO:0015631">
    <property type="term" value="F:tubulin binding"/>
    <property type="evidence" value="ECO:0007669"/>
    <property type="project" value="InterPro"/>
</dbReference>
<dbReference type="InterPro" id="IPR036537">
    <property type="entry name" value="Adaptor_Cbl_N_dom_sf"/>
</dbReference>
<reference evidence="3" key="1">
    <citation type="submission" date="2014-05" db="EMBL/GenBank/DDBJ databases">
        <title>The transcriptome of the halophilic microalga Tetraselmis sp. GSL018 isolated from the Great Salt Lake, Utah.</title>
        <authorList>
            <person name="Jinkerson R.E."/>
            <person name="D'Adamo S."/>
            <person name="Posewitz M.C."/>
        </authorList>
    </citation>
    <scope>NUCLEOTIDE SEQUENCE</scope>
    <source>
        <strain evidence="3">GSL018</strain>
    </source>
</reference>
<dbReference type="GO" id="GO:0005874">
    <property type="term" value="C:microtubule"/>
    <property type="evidence" value="ECO:0007669"/>
    <property type="project" value="TreeGrafter"/>
</dbReference>
<dbReference type="PANTHER" id="PTHR12932:SF9">
    <property type="entry name" value="TUBULIN POLYMERIZATION-PROMOTING PROTEIN HOMOLOG"/>
    <property type="match status" value="1"/>
</dbReference>
<dbReference type="Pfam" id="PF05517">
    <property type="entry name" value="p25-alpha"/>
    <property type="match status" value="2"/>
</dbReference>
<dbReference type="InterPro" id="IPR013761">
    <property type="entry name" value="SAM/pointed_sf"/>
</dbReference>
<proteinExistence type="inferred from homology"/>
<dbReference type="SUPFAM" id="SSF47473">
    <property type="entry name" value="EF-hand"/>
    <property type="match status" value="2"/>
</dbReference>
<dbReference type="Gene3D" id="1.20.930.20">
    <property type="entry name" value="Adaptor protein Cbl, N-terminal domain"/>
    <property type="match status" value="1"/>
</dbReference>
<dbReference type="SUPFAM" id="SSF47769">
    <property type="entry name" value="SAM/Pointed domain"/>
    <property type="match status" value="1"/>
</dbReference>
<accession>A0A061S0Y9</accession>
<sequence length="822" mass="89215">MGLFGAGKTYELPPGNPAEWTPLNVKHWIKHIGMAKHRGPFRVLNGEQLLQLSEAECKSMCNGEADGSYVFKKLLRLRGEPSPRKAAPATAAKERATQYLFQWAGEDATISEFKEFLDGAGTVTVGLMTACERMAPSAAIGIIVGTVFKIYKSSRDAQVNIYNCRILRYLCVDILRAFHSAGTEKLASAAPNLFEEVKAQLETALLLVRSCSKPGWLVRMAFAGRIDEEFSAIHEGIAAVLQESGLDDLYGHAKLPAKGDYTDCCASLHAVLKNYDDDIRVALTKFAETGQGYESIKTALSCDDEGLRMEMGYIMPALAVIDKMLPKRPSTPPLAPVPTARRSPRESSLGEPHGRGDGGSDVGGEPQEPPAGHKETSMYDLFLAFCNFGTRLEALEMDGARFSKFCRDCRIVGRDLPSTEVDLIFTRVKPVGQRRIVYEEFVEALTLIADRKGVPLKELTEGILACGGPTATGTKAAYTRLHDDKGTYTGVYARGGPSSVDVRLSLDKVVLRTDPREHSTPRLLMEAGGAATPRGTARAQHAFTPRGCSGATPRRAAGPVGDGAAAPHTSHHHHHHHEEEAESQRSSLNTSDTPGRRASARAPRPASGTSKSSTPGSAPRLPRSMATTPRSSLAGGAPGSSRPGAREPSMDVPWQDPDARAELLRVYNAFASFGSSHAKMAEPASAEALEMENKQFVKLVKDAGLTGGELNVTRLDIIFSKVKAKGRRKINFPGFERALAMLAGERRLALSQIYNSIVSTAGPQLNHVTTPEFVKYHDDKNTYTGVYARGGPSNTDERITLDRMVVRNDDIYHFSRTPRFVA</sequence>
<evidence type="ECO:0000256" key="2">
    <source>
        <dbReference type="SAM" id="MobiDB-lite"/>
    </source>
</evidence>
<dbReference type="GO" id="GO:0046785">
    <property type="term" value="P:microtubule polymerization"/>
    <property type="evidence" value="ECO:0007669"/>
    <property type="project" value="InterPro"/>
</dbReference>
<feature type="compositionally biased region" description="Low complexity" evidence="2">
    <location>
        <begin position="553"/>
        <end position="568"/>
    </location>
</feature>
<dbReference type="Gene3D" id="1.10.150.50">
    <property type="entry name" value="Transcription Factor, Ets-1"/>
    <property type="match status" value="1"/>
</dbReference>
<dbReference type="GO" id="GO:0032273">
    <property type="term" value="P:positive regulation of protein polymerization"/>
    <property type="evidence" value="ECO:0007669"/>
    <property type="project" value="TreeGrafter"/>
</dbReference>
<dbReference type="InterPro" id="IPR011992">
    <property type="entry name" value="EF-hand-dom_pair"/>
</dbReference>
<dbReference type="GO" id="GO:0001578">
    <property type="term" value="P:microtubule bundle formation"/>
    <property type="evidence" value="ECO:0007669"/>
    <property type="project" value="TreeGrafter"/>
</dbReference>
<gene>
    <name evidence="3" type="ORF">TSPGSL018_19822</name>
</gene>
<dbReference type="EMBL" id="GBEZ01008996">
    <property type="protein sequence ID" value="JAC76570.1"/>
    <property type="molecule type" value="Transcribed_RNA"/>
</dbReference>
<feature type="compositionally biased region" description="Low complexity" evidence="2">
    <location>
        <begin position="527"/>
        <end position="539"/>
    </location>
</feature>
<dbReference type="Gene3D" id="1.10.238.10">
    <property type="entry name" value="EF-hand"/>
    <property type="match status" value="2"/>
</dbReference>
<name>A0A061S0Y9_9CHLO</name>
<dbReference type="PANTHER" id="PTHR12932">
    <property type="entry name" value="P25 ALPHA-RELATED"/>
    <property type="match status" value="1"/>
</dbReference>
<dbReference type="GO" id="GO:0007166">
    <property type="term" value="P:cell surface receptor signaling pathway"/>
    <property type="evidence" value="ECO:0007669"/>
    <property type="project" value="InterPro"/>
</dbReference>
<evidence type="ECO:0000256" key="1">
    <source>
        <dbReference type="ARBA" id="ARBA00010994"/>
    </source>
</evidence>
<dbReference type="InterPro" id="IPR059179">
    <property type="entry name" value="MLKL-like_MCAfunc"/>
</dbReference>
<comment type="similarity">
    <text evidence="1">Belongs to the TPPP family.</text>
</comment>
<dbReference type="AlphaFoldDB" id="A0A061S0Y9"/>
<evidence type="ECO:0000313" key="3">
    <source>
        <dbReference type="EMBL" id="JAC76570.1"/>
    </source>
</evidence>
<dbReference type="CDD" id="cd21037">
    <property type="entry name" value="MLKL_NTD"/>
    <property type="match status" value="1"/>
</dbReference>
<dbReference type="InterPro" id="IPR008907">
    <property type="entry name" value="TPP/p25"/>
</dbReference>
<feature type="compositionally biased region" description="Low complexity" evidence="2">
    <location>
        <begin position="629"/>
        <end position="643"/>
    </location>
</feature>
<feature type="compositionally biased region" description="Low complexity" evidence="2">
    <location>
        <begin position="596"/>
        <end position="610"/>
    </location>
</feature>
<protein>
    <submittedName>
        <fullName evidence="3">p25-alpha family protein</fullName>
    </submittedName>
</protein>